<dbReference type="PANTHER" id="PTHR43490">
    <property type="entry name" value="(+)-NEOMENTHOL DEHYDROGENASE"/>
    <property type="match status" value="1"/>
</dbReference>
<keyword evidence="2" id="KW-0521">NADP</keyword>
<evidence type="ECO:0000313" key="5">
    <source>
        <dbReference type="EMBL" id="KRM00275.1"/>
    </source>
</evidence>
<comment type="caution">
    <text evidence="5">The sequence shown here is derived from an EMBL/GenBank/DDBJ whole genome shotgun (WGS) entry which is preliminary data.</text>
</comment>
<proteinExistence type="inferred from homology"/>
<dbReference type="GO" id="GO:0016491">
    <property type="term" value="F:oxidoreductase activity"/>
    <property type="evidence" value="ECO:0007669"/>
    <property type="project" value="UniProtKB-KW"/>
</dbReference>
<evidence type="ECO:0000256" key="3">
    <source>
        <dbReference type="ARBA" id="ARBA00023002"/>
    </source>
</evidence>
<sequence>MQIALITGAGRQGNLGFETAKQLGEKWYTVILAARRAAELETLVAELKDSDINASYVVLNVNDEESAQQAALVVAAKYGRIDILVNNAALMKAGASIEEESIELMKETLDTNVVGAWNVTQKFLPLLKKSDHPRIVNVSSGAGSYDDPDYGLRYGKYGAMGYGISKLALNGLTVKMARDLAPYGILVNSVCPDVTDTYGSGFGRKVTDSAKSVTWAAELPDKGPTGGFFRDGKALP</sequence>
<dbReference type="AlphaFoldDB" id="A0A0R1VBC4"/>
<dbReference type="PRINTS" id="PR00081">
    <property type="entry name" value="GDHRDH"/>
</dbReference>
<evidence type="ECO:0000256" key="2">
    <source>
        <dbReference type="ARBA" id="ARBA00022857"/>
    </source>
</evidence>
<dbReference type="PANTHER" id="PTHR43490:SF99">
    <property type="entry name" value="SHORT-CHAIN DEHYDROGENASE_REDUCTASE"/>
    <property type="match status" value="1"/>
</dbReference>
<evidence type="ECO:0000256" key="1">
    <source>
        <dbReference type="ARBA" id="ARBA00006484"/>
    </source>
</evidence>
<keyword evidence="3" id="KW-0560">Oxidoreductase</keyword>
<dbReference type="RefSeq" id="WP_056938020.1">
    <property type="nucleotide sequence ID" value="NZ_AZFN01000037.1"/>
</dbReference>
<dbReference type="PRINTS" id="PR00080">
    <property type="entry name" value="SDRFAMILY"/>
</dbReference>
<name>A0A0R1VBC4_9LACO</name>
<dbReference type="InterPro" id="IPR020904">
    <property type="entry name" value="Sc_DH/Rdtase_CS"/>
</dbReference>
<organism evidence="5 6">
    <name type="scientific">Limosilactobacillus gastricus DSM 16045</name>
    <dbReference type="NCBI Taxonomy" id="1423749"/>
    <lineage>
        <taxon>Bacteria</taxon>
        <taxon>Bacillati</taxon>
        <taxon>Bacillota</taxon>
        <taxon>Bacilli</taxon>
        <taxon>Lactobacillales</taxon>
        <taxon>Lactobacillaceae</taxon>
        <taxon>Limosilactobacillus</taxon>
    </lineage>
</organism>
<dbReference type="Gene3D" id="3.40.50.720">
    <property type="entry name" value="NAD(P)-binding Rossmann-like Domain"/>
    <property type="match status" value="1"/>
</dbReference>
<dbReference type="SUPFAM" id="SSF51735">
    <property type="entry name" value="NAD(P)-binding Rossmann-fold domains"/>
    <property type="match status" value="1"/>
</dbReference>
<accession>A0A0R1VBC4</accession>
<evidence type="ECO:0000256" key="4">
    <source>
        <dbReference type="RuleBase" id="RU000363"/>
    </source>
</evidence>
<dbReference type="PROSITE" id="PS00061">
    <property type="entry name" value="ADH_SHORT"/>
    <property type="match status" value="1"/>
</dbReference>
<evidence type="ECO:0000313" key="6">
    <source>
        <dbReference type="Proteomes" id="UP000051739"/>
    </source>
</evidence>
<keyword evidence="6" id="KW-1185">Reference proteome</keyword>
<comment type="similarity">
    <text evidence="1 4">Belongs to the short-chain dehydrogenases/reductases (SDR) family.</text>
</comment>
<dbReference type="PATRIC" id="fig|1423749.3.peg.1279"/>
<gene>
    <name evidence="5" type="ORF">FC60_GL001249</name>
</gene>
<protein>
    <submittedName>
        <fullName evidence="5">Uncharacterized protein</fullName>
    </submittedName>
</protein>
<dbReference type="Pfam" id="PF00106">
    <property type="entry name" value="adh_short"/>
    <property type="match status" value="1"/>
</dbReference>
<dbReference type="Proteomes" id="UP000051739">
    <property type="component" value="Unassembled WGS sequence"/>
</dbReference>
<dbReference type="EMBL" id="AZFN01000037">
    <property type="protein sequence ID" value="KRM00275.1"/>
    <property type="molecule type" value="Genomic_DNA"/>
</dbReference>
<reference evidence="5 6" key="1">
    <citation type="journal article" date="2015" name="Genome Announc.">
        <title>Expanding the biotechnology potential of lactobacilli through comparative genomics of 213 strains and associated genera.</title>
        <authorList>
            <person name="Sun Z."/>
            <person name="Harris H.M."/>
            <person name="McCann A."/>
            <person name="Guo C."/>
            <person name="Argimon S."/>
            <person name="Zhang W."/>
            <person name="Yang X."/>
            <person name="Jeffery I.B."/>
            <person name="Cooney J.C."/>
            <person name="Kagawa T.F."/>
            <person name="Liu W."/>
            <person name="Song Y."/>
            <person name="Salvetti E."/>
            <person name="Wrobel A."/>
            <person name="Rasinkangas P."/>
            <person name="Parkhill J."/>
            <person name="Rea M.C."/>
            <person name="O'Sullivan O."/>
            <person name="Ritari J."/>
            <person name="Douillard F.P."/>
            <person name="Paul Ross R."/>
            <person name="Yang R."/>
            <person name="Briner A.E."/>
            <person name="Felis G.E."/>
            <person name="de Vos W.M."/>
            <person name="Barrangou R."/>
            <person name="Klaenhammer T.R."/>
            <person name="Caufield P.W."/>
            <person name="Cui Y."/>
            <person name="Zhang H."/>
            <person name="O'Toole P.W."/>
        </authorList>
    </citation>
    <scope>NUCLEOTIDE SEQUENCE [LARGE SCALE GENOMIC DNA]</scope>
    <source>
        <strain evidence="5 6">DSM 16045</strain>
    </source>
</reference>
<dbReference type="InterPro" id="IPR036291">
    <property type="entry name" value="NAD(P)-bd_dom_sf"/>
</dbReference>
<dbReference type="InterPro" id="IPR002347">
    <property type="entry name" value="SDR_fam"/>
</dbReference>